<keyword evidence="2" id="KW-1185">Reference proteome</keyword>
<accession>A0A5B0GL02</accession>
<protein>
    <submittedName>
        <fullName evidence="1">Uncharacterized protein</fullName>
    </submittedName>
</protein>
<comment type="caution">
    <text evidence="1">The sequence shown here is derived from an EMBL/GenBank/DDBJ whole genome shotgun (WGS) entry which is preliminary data.</text>
</comment>
<gene>
    <name evidence="1" type="ORF">FVF58_37335</name>
</gene>
<dbReference type="RefSeq" id="WP_149674711.1">
    <property type="nucleotide sequence ID" value="NZ_VTUZ01000037.1"/>
</dbReference>
<name>A0A5B0GL02_9BURK</name>
<dbReference type="AlphaFoldDB" id="A0A5B0GL02"/>
<dbReference type="Proteomes" id="UP000325273">
    <property type="component" value="Unassembled WGS sequence"/>
</dbReference>
<reference evidence="1 2" key="1">
    <citation type="submission" date="2019-08" db="EMBL/GenBank/DDBJ databases">
        <title>Paraburkholderia sp. DCY113.</title>
        <authorList>
            <person name="Kang J."/>
        </authorList>
    </citation>
    <scope>NUCLEOTIDE SEQUENCE [LARGE SCALE GENOMIC DNA]</scope>
    <source>
        <strain evidence="1 2">DCY113</strain>
    </source>
</reference>
<evidence type="ECO:0000313" key="1">
    <source>
        <dbReference type="EMBL" id="KAA1002589.1"/>
    </source>
</evidence>
<evidence type="ECO:0000313" key="2">
    <source>
        <dbReference type="Proteomes" id="UP000325273"/>
    </source>
</evidence>
<proteinExistence type="predicted"/>
<sequence length="103" mass="11386">MAAEVPADTKAETAGERAHFAQALCGASAERVEGYKQRLRKLLHDPADFDRHWQVGWSRAESGIGQMSALRERDPAEFASRIKANCGRLKWQAKNAVRPPAGK</sequence>
<organism evidence="1 2">
    <name type="scientific">Paraburkholderia panacisoli</name>
    <dbReference type="NCBI Taxonomy" id="2603818"/>
    <lineage>
        <taxon>Bacteria</taxon>
        <taxon>Pseudomonadati</taxon>
        <taxon>Pseudomonadota</taxon>
        <taxon>Betaproteobacteria</taxon>
        <taxon>Burkholderiales</taxon>
        <taxon>Burkholderiaceae</taxon>
        <taxon>Paraburkholderia</taxon>
    </lineage>
</organism>
<dbReference type="EMBL" id="VTUZ01000037">
    <property type="protein sequence ID" value="KAA1002589.1"/>
    <property type="molecule type" value="Genomic_DNA"/>
</dbReference>